<dbReference type="OMA" id="NNTMAEN"/>
<accession>A0A139A400</accession>
<evidence type="ECO:0000256" key="1">
    <source>
        <dbReference type="ARBA" id="ARBA00004138"/>
    </source>
</evidence>
<dbReference type="EMBL" id="KQ965802">
    <property type="protein sequence ID" value="KXS11444.1"/>
    <property type="molecule type" value="Genomic_DNA"/>
</dbReference>
<dbReference type="STRING" id="1344416.A0A139A400"/>
<evidence type="ECO:0000256" key="6">
    <source>
        <dbReference type="ARBA" id="ARBA00023273"/>
    </source>
</evidence>
<evidence type="ECO:0000256" key="4">
    <source>
        <dbReference type="ARBA" id="ARBA00023054"/>
    </source>
</evidence>
<sequence length="391" mass="45043">MSKKAKKGSAASAASPDLDAELKAQEKLTQCEAKIEVLELGFRDQAEKIARWKDKCDTLRLENEMLAKAQAKFSHDKQDIVEFLNIKVSEHEHHIAALEERIKHLNHDHSRKIEKLQAAAEDAADGAKQEIDQLTSVNMKMKAELESLQDFKKRKVEMENEVESLRAQLVEKEQTYKDTIHSLERKILQDKSALKKEMLAKVDAAVTSFRRVADQQMADTTKRAIRENMAVTSQLQKMSSTTAELVRETDTLKQRCAKLKMANSLLLEAESQLAKKNYAAQRVIKLLVDKLQESDGLLEAAFTEQERKETKLRQITEQRLEACREEGEHKLRSLEFVNQDLKDENEWLSDRMKELKKVIGQVWHCLRYQEDAVMWQSDVRKAMDHLASMTE</sequence>
<feature type="coiled-coil region" evidence="7">
    <location>
        <begin position="298"/>
        <end position="358"/>
    </location>
</feature>
<reference evidence="8 9" key="1">
    <citation type="journal article" date="2015" name="Genome Biol. Evol.">
        <title>Phylogenomic analyses indicate that early fungi evolved digesting cell walls of algal ancestors of land plants.</title>
        <authorList>
            <person name="Chang Y."/>
            <person name="Wang S."/>
            <person name="Sekimoto S."/>
            <person name="Aerts A.L."/>
            <person name="Choi C."/>
            <person name="Clum A."/>
            <person name="LaButti K.M."/>
            <person name="Lindquist E.A."/>
            <person name="Yee Ngan C."/>
            <person name="Ohm R.A."/>
            <person name="Salamov A.A."/>
            <person name="Grigoriev I.V."/>
            <person name="Spatafora J.W."/>
            <person name="Berbee M.L."/>
        </authorList>
    </citation>
    <scope>NUCLEOTIDE SEQUENCE [LARGE SCALE GENOMIC DNA]</scope>
    <source>
        <strain evidence="8 9">JEL478</strain>
    </source>
</reference>
<dbReference type="Proteomes" id="UP000070544">
    <property type="component" value="Unassembled WGS sequence"/>
</dbReference>
<protein>
    <recommendedName>
        <fullName evidence="3">Cilia- and flagella-associated protein 157</fullName>
    </recommendedName>
</protein>
<feature type="non-terminal residue" evidence="8">
    <location>
        <position position="391"/>
    </location>
</feature>
<proteinExistence type="inferred from homology"/>
<organism evidence="8 9">
    <name type="scientific">Gonapodya prolifera (strain JEL478)</name>
    <name type="common">Monoblepharis prolifera</name>
    <dbReference type="NCBI Taxonomy" id="1344416"/>
    <lineage>
        <taxon>Eukaryota</taxon>
        <taxon>Fungi</taxon>
        <taxon>Fungi incertae sedis</taxon>
        <taxon>Chytridiomycota</taxon>
        <taxon>Chytridiomycota incertae sedis</taxon>
        <taxon>Monoblepharidomycetes</taxon>
        <taxon>Monoblepharidales</taxon>
        <taxon>Gonapodyaceae</taxon>
        <taxon>Gonapodya</taxon>
    </lineage>
</organism>
<dbReference type="PANTHER" id="PTHR31954:SF1">
    <property type="entry name" value="CILIA- AND FLAGELLA-ASSOCIATED PROTEIN 157"/>
    <property type="match status" value="1"/>
</dbReference>
<evidence type="ECO:0000313" key="9">
    <source>
        <dbReference type="Proteomes" id="UP000070544"/>
    </source>
</evidence>
<keyword evidence="5" id="KW-0969">Cilium</keyword>
<dbReference type="GO" id="GO:0008017">
    <property type="term" value="F:microtubule binding"/>
    <property type="evidence" value="ECO:0007669"/>
    <property type="project" value="TreeGrafter"/>
</dbReference>
<comment type="similarity">
    <text evidence="2">Belongs to the CFAP157 family.</text>
</comment>
<comment type="subcellular location">
    <subcellularLocation>
        <location evidence="1">Cell projection</location>
        <location evidence="1">Cilium</location>
    </subcellularLocation>
</comment>
<feature type="coiled-coil region" evidence="7">
    <location>
        <begin position="81"/>
        <end position="186"/>
    </location>
</feature>
<evidence type="ECO:0000256" key="2">
    <source>
        <dbReference type="ARBA" id="ARBA00010841"/>
    </source>
</evidence>
<gene>
    <name evidence="8" type="ORF">M427DRAFT_35818</name>
</gene>
<dbReference type="PANTHER" id="PTHR31954">
    <property type="entry name" value="CILIA- AND FLAGELLA-ASSOCIATED PROTEIN 157"/>
    <property type="match status" value="1"/>
</dbReference>
<dbReference type="GO" id="GO:0036064">
    <property type="term" value="C:ciliary basal body"/>
    <property type="evidence" value="ECO:0007669"/>
    <property type="project" value="TreeGrafter"/>
</dbReference>
<dbReference type="AlphaFoldDB" id="A0A139A400"/>
<evidence type="ECO:0000256" key="3">
    <source>
        <dbReference type="ARBA" id="ARBA00014087"/>
    </source>
</evidence>
<dbReference type="OrthoDB" id="166611at2759"/>
<dbReference type="InterPro" id="IPR038844">
    <property type="entry name" value="CFAP157"/>
</dbReference>
<keyword evidence="6" id="KW-0966">Cell projection</keyword>
<evidence type="ECO:0000256" key="7">
    <source>
        <dbReference type="SAM" id="Coils"/>
    </source>
</evidence>
<evidence type="ECO:0000313" key="8">
    <source>
        <dbReference type="EMBL" id="KXS11444.1"/>
    </source>
</evidence>
<keyword evidence="9" id="KW-1185">Reference proteome</keyword>
<evidence type="ECO:0000256" key="5">
    <source>
        <dbReference type="ARBA" id="ARBA00023069"/>
    </source>
</evidence>
<keyword evidence="4 7" id="KW-0175">Coiled coil</keyword>
<name>A0A139A400_GONPJ</name>